<sequence>MTADIDRSVGCAPAGDSARPGRFRWFRGGAVVLAVAGAVVTFLVGGMPVASASSDTPLTGAGLTLLDPDFALDLQRREMKVEAVGGARKVDADIQLPVAKGSKIQYGKKVTGGKVILRGGIELSKGDKKLALSNMSYDIRSGGLTARVGAKANVVIGSANDPDSAEVVMNEGTTRATLKLANQGLKLHADFFTAVDNAVGSNLSADFPDGALIAAELDVDVDLAVGDKLNTALIVALGLDNEIDLDLGVDALLDADLDLSIDLL</sequence>
<dbReference type="EMBL" id="JAMRXG010000008">
    <property type="protein sequence ID" value="MCM6775627.1"/>
    <property type="molecule type" value="Genomic_DNA"/>
</dbReference>
<protein>
    <submittedName>
        <fullName evidence="2">Uncharacterized protein</fullName>
    </submittedName>
</protein>
<name>A0A9X2IX46_9NOCA</name>
<evidence type="ECO:0000313" key="2">
    <source>
        <dbReference type="EMBL" id="MCM6775627.1"/>
    </source>
</evidence>
<dbReference type="Proteomes" id="UP001139157">
    <property type="component" value="Unassembled WGS sequence"/>
</dbReference>
<keyword evidence="1" id="KW-0472">Membrane</keyword>
<evidence type="ECO:0000256" key="1">
    <source>
        <dbReference type="SAM" id="Phobius"/>
    </source>
</evidence>
<dbReference type="RefSeq" id="WP_251913895.1">
    <property type="nucleotide sequence ID" value="NZ_JAMRXG010000008.1"/>
</dbReference>
<gene>
    <name evidence="2" type="ORF">NDR86_19310</name>
</gene>
<keyword evidence="1" id="KW-0812">Transmembrane</keyword>
<evidence type="ECO:0000313" key="3">
    <source>
        <dbReference type="Proteomes" id="UP001139157"/>
    </source>
</evidence>
<keyword evidence="1" id="KW-1133">Transmembrane helix</keyword>
<dbReference type="AlphaFoldDB" id="A0A9X2IX46"/>
<comment type="caution">
    <text evidence="2">The sequence shown here is derived from an EMBL/GenBank/DDBJ whole genome shotgun (WGS) entry which is preliminary data.</text>
</comment>
<accession>A0A9X2IX46</accession>
<feature type="transmembrane region" description="Helical" evidence="1">
    <location>
        <begin position="29"/>
        <end position="50"/>
    </location>
</feature>
<organism evidence="2 3">
    <name type="scientific">Nocardia pulmonis</name>
    <dbReference type="NCBI Taxonomy" id="2951408"/>
    <lineage>
        <taxon>Bacteria</taxon>
        <taxon>Bacillati</taxon>
        <taxon>Actinomycetota</taxon>
        <taxon>Actinomycetes</taxon>
        <taxon>Mycobacteriales</taxon>
        <taxon>Nocardiaceae</taxon>
        <taxon>Nocardia</taxon>
    </lineage>
</organism>
<proteinExistence type="predicted"/>
<keyword evidence="3" id="KW-1185">Reference proteome</keyword>
<reference evidence="2" key="1">
    <citation type="submission" date="2022-06" db="EMBL/GenBank/DDBJ databases">
        <title>Novel species in genus nocardia.</title>
        <authorList>
            <person name="Li F."/>
        </authorList>
    </citation>
    <scope>NUCLEOTIDE SEQUENCE</scope>
    <source>
        <strain evidence="2">CDC141</strain>
    </source>
</reference>